<organism evidence="3 4">
    <name type="scientific">Oryzomonas rubra</name>
    <dbReference type="NCBI Taxonomy" id="2509454"/>
    <lineage>
        <taxon>Bacteria</taxon>
        <taxon>Pseudomonadati</taxon>
        <taxon>Thermodesulfobacteriota</taxon>
        <taxon>Desulfuromonadia</taxon>
        <taxon>Geobacterales</taxon>
        <taxon>Geobacteraceae</taxon>
        <taxon>Oryzomonas</taxon>
    </lineage>
</organism>
<accession>A0A5A9XPA9</accession>
<dbReference type="InterPro" id="IPR052336">
    <property type="entry name" value="MlaD_Phospholipid_Transporter"/>
</dbReference>
<evidence type="ECO:0000259" key="2">
    <source>
        <dbReference type="Pfam" id="PF02470"/>
    </source>
</evidence>
<dbReference type="PANTHER" id="PTHR33371">
    <property type="entry name" value="INTERMEMBRANE PHOSPHOLIPID TRANSPORT SYSTEM BINDING PROTEIN MLAD-RELATED"/>
    <property type="match status" value="1"/>
</dbReference>
<dbReference type="EMBL" id="SRSD01000001">
    <property type="protein sequence ID" value="KAA0895012.1"/>
    <property type="molecule type" value="Genomic_DNA"/>
</dbReference>
<dbReference type="AlphaFoldDB" id="A0A5A9XPA9"/>
<proteinExistence type="predicted"/>
<dbReference type="Pfam" id="PF02470">
    <property type="entry name" value="MlaD"/>
    <property type="match status" value="1"/>
</dbReference>
<evidence type="ECO:0000313" key="4">
    <source>
        <dbReference type="Proteomes" id="UP000324298"/>
    </source>
</evidence>
<evidence type="ECO:0000313" key="3">
    <source>
        <dbReference type="EMBL" id="KAA0895012.1"/>
    </source>
</evidence>
<dbReference type="Proteomes" id="UP000324298">
    <property type="component" value="Unassembled WGS sequence"/>
</dbReference>
<protein>
    <submittedName>
        <fullName evidence="3">MCE family protein</fullName>
    </submittedName>
</protein>
<keyword evidence="1" id="KW-0472">Membrane</keyword>
<feature type="domain" description="Mce/MlaD" evidence="2">
    <location>
        <begin position="44"/>
        <end position="121"/>
    </location>
</feature>
<dbReference type="RefSeq" id="WP_149305596.1">
    <property type="nucleotide sequence ID" value="NZ_SRSD01000001.1"/>
</dbReference>
<evidence type="ECO:0000256" key="1">
    <source>
        <dbReference type="SAM" id="Phobius"/>
    </source>
</evidence>
<gene>
    <name evidence="3" type="ORF">ET418_00380</name>
</gene>
<sequence>MIREQDPRFKNLERKIGIFIALALIGISVALVLFGLQKDLFSSKYNLHFTVDRGTGFTKGMPVKLSGFRIGRVTSIALNDQAMVDIAIEIDKKYQTWIRNDSIVKLVKEGLVGDTIVEVSVGSLDKPELKNNEAISYVKTKALDELAEEIADKVKPVLIEVRDIIGYINDPNGDLKKSIHNLEVLTRNLEGTRRNADRLLISANGNIDRIAGQAGSVLDTTNRKIESIELTPTLNKVNSAIDTLDKKLPPLLDKADETLGNVARISRDTRTKLPGLLSQTEDVMFSTDKLLNSLQNTWLLRDSSPPPASDQIFIKGDSYE</sequence>
<dbReference type="OrthoDB" id="8579797at2"/>
<dbReference type="InterPro" id="IPR003399">
    <property type="entry name" value="Mce/MlaD"/>
</dbReference>
<keyword evidence="1" id="KW-0812">Transmembrane</keyword>
<comment type="caution">
    <text evidence="3">The sequence shown here is derived from an EMBL/GenBank/DDBJ whole genome shotgun (WGS) entry which is preliminary data.</text>
</comment>
<reference evidence="3 4" key="1">
    <citation type="submission" date="2019-04" db="EMBL/GenBank/DDBJ databases">
        <title>Geobacter ruber sp. nov., ferric-reducing bacteria isolated from paddy soil.</title>
        <authorList>
            <person name="Xu Z."/>
            <person name="Masuda Y."/>
            <person name="Itoh H."/>
            <person name="Senoo K."/>
        </authorList>
    </citation>
    <scope>NUCLEOTIDE SEQUENCE [LARGE SCALE GENOMIC DNA]</scope>
    <source>
        <strain evidence="3 4">Red88</strain>
    </source>
</reference>
<feature type="transmembrane region" description="Helical" evidence="1">
    <location>
        <begin position="16"/>
        <end position="36"/>
    </location>
</feature>
<keyword evidence="1" id="KW-1133">Transmembrane helix</keyword>
<keyword evidence="4" id="KW-1185">Reference proteome</keyword>
<dbReference type="PANTHER" id="PTHR33371:SF4">
    <property type="entry name" value="INTERMEMBRANE PHOSPHOLIPID TRANSPORT SYSTEM BINDING PROTEIN MLAD"/>
    <property type="match status" value="1"/>
</dbReference>
<name>A0A5A9XPA9_9BACT</name>